<reference evidence="1 2" key="1">
    <citation type="submission" date="2024-09" db="EMBL/GenBank/DDBJ databases">
        <authorList>
            <person name="Sun Q."/>
            <person name="Mori K."/>
        </authorList>
    </citation>
    <scope>NUCLEOTIDE SEQUENCE [LARGE SCALE GENOMIC DNA]</scope>
    <source>
        <strain evidence="1 2">CECT 8726</strain>
    </source>
</reference>
<evidence type="ECO:0000313" key="2">
    <source>
        <dbReference type="Proteomes" id="UP001589683"/>
    </source>
</evidence>
<name>A0ABV5JHJ5_9RHOB</name>
<proteinExistence type="predicted"/>
<gene>
    <name evidence="1" type="ORF">ACFFUT_14160</name>
</gene>
<comment type="caution">
    <text evidence="1">The sequence shown here is derived from an EMBL/GenBank/DDBJ whole genome shotgun (WGS) entry which is preliminary data.</text>
</comment>
<keyword evidence="2" id="KW-1185">Reference proteome</keyword>
<organism evidence="1 2">
    <name type="scientific">Pseudohalocynthiibacter aestuariivivens</name>
    <dbReference type="NCBI Taxonomy" id="1591409"/>
    <lineage>
        <taxon>Bacteria</taxon>
        <taxon>Pseudomonadati</taxon>
        <taxon>Pseudomonadota</taxon>
        <taxon>Alphaproteobacteria</taxon>
        <taxon>Rhodobacterales</taxon>
        <taxon>Paracoccaceae</taxon>
        <taxon>Pseudohalocynthiibacter</taxon>
    </lineage>
</organism>
<dbReference type="EMBL" id="JBHMEA010000044">
    <property type="protein sequence ID" value="MFB9232933.1"/>
    <property type="molecule type" value="Genomic_DNA"/>
</dbReference>
<protein>
    <submittedName>
        <fullName evidence="1">Uncharacterized protein</fullName>
    </submittedName>
</protein>
<sequence length="126" mass="14190">MEIVTILRHEETVRINPDRLTELFLNLGETAAEEFICWAVEDLAIKISEIKRAASNKQYDLLQLSSEQVAEIATRVGLTSLARVALDVDYCLKIETDTALSATVARLIRIGEMSLLKVWDERDLSV</sequence>
<evidence type="ECO:0000313" key="1">
    <source>
        <dbReference type="EMBL" id="MFB9232933.1"/>
    </source>
</evidence>
<dbReference type="Proteomes" id="UP001589683">
    <property type="component" value="Unassembled WGS sequence"/>
</dbReference>
<dbReference type="RefSeq" id="WP_213887064.1">
    <property type="nucleotide sequence ID" value="NZ_JAGFNU010000001.1"/>
</dbReference>
<accession>A0ABV5JHJ5</accession>